<accession>A0AC35UGC3</accession>
<evidence type="ECO:0000313" key="1">
    <source>
        <dbReference type="Proteomes" id="UP000095286"/>
    </source>
</evidence>
<sequence>MHPYLKTAYYVLSFLMQVSSLVLLAINTYYMIDMGSDMGGPPDQGPTGTGNPNAAQDPGHHWMEGFKISRFIRNYI</sequence>
<protein>
    <submittedName>
        <fullName evidence="2">Selenoprotein T</fullName>
    </submittedName>
</protein>
<proteinExistence type="predicted"/>
<reference evidence="2" key="1">
    <citation type="submission" date="2016-11" db="UniProtKB">
        <authorList>
            <consortium name="WormBaseParasite"/>
        </authorList>
    </citation>
    <scope>IDENTIFICATION</scope>
    <source>
        <strain evidence="2">KR3021</strain>
    </source>
</reference>
<dbReference type="WBParaSite" id="RSKR_0001058200.1">
    <property type="protein sequence ID" value="RSKR_0001058200.1"/>
    <property type="gene ID" value="RSKR_0001058200"/>
</dbReference>
<evidence type="ECO:0000313" key="2">
    <source>
        <dbReference type="WBParaSite" id="RSKR_0001058200.1"/>
    </source>
</evidence>
<dbReference type="Proteomes" id="UP000095286">
    <property type="component" value="Unplaced"/>
</dbReference>
<organism evidence="1 2">
    <name type="scientific">Rhabditophanes sp. KR3021</name>
    <dbReference type="NCBI Taxonomy" id="114890"/>
    <lineage>
        <taxon>Eukaryota</taxon>
        <taxon>Metazoa</taxon>
        <taxon>Ecdysozoa</taxon>
        <taxon>Nematoda</taxon>
        <taxon>Chromadorea</taxon>
        <taxon>Rhabditida</taxon>
        <taxon>Tylenchina</taxon>
        <taxon>Panagrolaimomorpha</taxon>
        <taxon>Strongyloidoidea</taxon>
        <taxon>Alloionematidae</taxon>
        <taxon>Rhabditophanes</taxon>
    </lineage>
</organism>
<name>A0AC35UGC3_9BILA</name>